<protein>
    <submittedName>
        <fullName evidence="1">Uncharacterized protein</fullName>
    </submittedName>
</protein>
<sequence length="132" mass="15724">MNIRCSKRSRSLFEWMMLGQWTMAPDYRINQRTMQRTGQRFGKAGVEFKLHRFQLAIIVSHPFFDSLSAGSIIMCYEFFIPLNAGYSLPIMRENSREFFPLFQRKHSLLFCRFVFVQTFKASESRENEKAKM</sequence>
<accession>A0AAV7J0X6</accession>
<reference evidence="1 2" key="1">
    <citation type="journal article" date="2021" name="J. Hered.">
        <title>A chromosome-level genome assembly of the parasitoid wasp, Cotesia glomerata (Hymenoptera: Braconidae).</title>
        <authorList>
            <person name="Pinto B.J."/>
            <person name="Weis J.J."/>
            <person name="Gamble T."/>
            <person name="Ode P.J."/>
            <person name="Paul R."/>
            <person name="Zaspel J.M."/>
        </authorList>
    </citation>
    <scope>NUCLEOTIDE SEQUENCE [LARGE SCALE GENOMIC DNA]</scope>
    <source>
        <strain evidence="1">CgM1</strain>
    </source>
</reference>
<evidence type="ECO:0000313" key="2">
    <source>
        <dbReference type="Proteomes" id="UP000826195"/>
    </source>
</evidence>
<dbReference type="EMBL" id="JAHXZJ010000002">
    <property type="protein sequence ID" value="KAH0564618.1"/>
    <property type="molecule type" value="Genomic_DNA"/>
</dbReference>
<gene>
    <name evidence="1" type="ORF">KQX54_013154</name>
</gene>
<proteinExistence type="predicted"/>
<dbReference type="AlphaFoldDB" id="A0AAV7J0X6"/>
<comment type="caution">
    <text evidence="1">The sequence shown here is derived from an EMBL/GenBank/DDBJ whole genome shotgun (WGS) entry which is preliminary data.</text>
</comment>
<dbReference type="Proteomes" id="UP000826195">
    <property type="component" value="Unassembled WGS sequence"/>
</dbReference>
<name>A0AAV7J0X6_COTGL</name>
<organism evidence="1 2">
    <name type="scientific">Cotesia glomerata</name>
    <name type="common">Lepidopteran parasitic wasp</name>
    <name type="synonym">Apanteles glomeratus</name>
    <dbReference type="NCBI Taxonomy" id="32391"/>
    <lineage>
        <taxon>Eukaryota</taxon>
        <taxon>Metazoa</taxon>
        <taxon>Ecdysozoa</taxon>
        <taxon>Arthropoda</taxon>
        <taxon>Hexapoda</taxon>
        <taxon>Insecta</taxon>
        <taxon>Pterygota</taxon>
        <taxon>Neoptera</taxon>
        <taxon>Endopterygota</taxon>
        <taxon>Hymenoptera</taxon>
        <taxon>Apocrita</taxon>
        <taxon>Ichneumonoidea</taxon>
        <taxon>Braconidae</taxon>
        <taxon>Microgastrinae</taxon>
        <taxon>Cotesia</taxon>
    </lineage>
</organism>
<evidence type="ECO:0000313" key="1">
    <source>
        <dbReference type="EMBL" id="KAH0564618.1"/>
    </source>
</evidence>
<keyword evidence="2" id="KW-1185">Reference proteome</keyword>